<evidence type="ECO:0008006" key="3">
    <source>
        <dbReference type="Google" id="ProtNLM"/>
    </source>
</evidence>
<dbReference type="InterPro" id="IPR051320">
    <property type="entry name" value="Viral_Replic_Matur_Polypro"/>
</dbReference>
<dbReference type="InterPro" id="IPR043128">
    <property type="entry name" value="Rev_trsase/Diguanyl_cyclase"/>
</dbReference>
<dbReference type="AlphaFoldDB" id="A0AAF0TLA2"/>
<accession>A0AAF0TLA2</accession>
<keyword evidence="2" id="KW-1185">Reference proteome</keyword>
<dbReference type="SUPFAM" id="SSF56672">
    <property type="entry name" value="DNA/RNA polymerases"/>
    <property type="match status" value="1"/>
</dbReference>
<dbReference type="PANTHER" id="PTHR33064">
    <property type="entry name" value="POL PROTEIN"/>
    <property type="match status" value="1"/>
</dbReference>
<dbReference type="EMBL" id="CP133614">
    <property type="protein sequence ID" value="WMV19433.1"/>
    <property type="molecule type" value="Genomic_DNA"/>
</dbReference>
<proteinExistence type="predicted"/>
<dbReference type="Proteomes" id="UP001234989">
    <property type="component" value="Chromosome 3"/>
</dbReference>
<protein>
    <recommendedName>
        <fullName evidence="3">Reverse transcriptase</fullName>
    </recommendedName>
</protein>
<dbReference type="InterPro" id="IPR043502">
    <property type="entry name" value="DNA/RNA_pol_sf"/>
</dbReference>
<dbReference type="Gene3D" id="3.30.70.270">
    <property type="match status" value="1"/>
</dbReference>
<gene>
    <name evidence="1" type="ORF">MTR67_012818</name>
</gene>
<organism evidence="1 2">
    <name type="scientific">Solanum verrucosum</name>
    <dbReference type="NCBI Taxonomy" id="315347"/>
    <lineage>
        <taxon>Eukaryota</taxon>
        <taxon>Viridiplantae</taxon>
        <taxon>Streptophyta</taxon>
        <taxon>Embryophyta</taxon>
        <taxon>Tracheophyta</taxon>
        <taxon>Spermatophyta</taxon>
        <taxon>Magnoliopsida</taxon>
        <taxon>eudicotyledons</taxon>
        <taxon>Gunneridae</taxon>
        <taxon>Pentapetalae</taxon>
        <taxon>asterids</taxon>
        <taxon>lamiids</taxon>
        <taxon>Solanales</taxon>
        <taxon>Solanaceae</taxon>
        <taxon>Solanoideae</taxon>
        <taxon>Solaneae</taxon>
        <taxon>Solanum</taxon>
    </lineage>
</organism>
<dbReference type="PANTHER" id="PTHR33064:SF39">
    <property type="match status" value="1"/>
</dbReference>
<evidence type="ECO:0000313" key="2">
    <source>
        <dbReference type="Proteomes" id="UP001234989"/>
    </source>
</evidence>
<sequence length="85" mass="9815">MDEFLVFSESFDLRLCNLDKVLSQCEETNLVLNWEKCHFLVQEGIVLGHKVSRSGLEVDRVKVEIIEKFPPPIWLKGVQSFLGHT</sequence>
<name>A0AAF0TLA2_SOLVR</name>
<reference evidence="1" key="1">
    <citation type="submission" date="2023-08" db="EMBL/GenBank/DDBJ databases">
        <title>A de novo genome assembly of Solanum verrucosum Schlechtendal, a Mexican diploid species geographically isolated from the other diploid A-genome species in potato relatives.</title>
        <authorList>
            <person name="Hosaka K."/>
        </authorList>
    </citation>
    <scope>NUCLEOTIDE SEQUENCE</scope>
    <source>
        <tissue evidence="1">Young leaves</tissue>
    </source>
</reference>
<evidence type="ECO:0000313" key="1">
    <source>
        <dbReference type="EMBL" id="WMV19433.1"/>
    </source>
</evidence>